<dbReference type="AlphaFoldDB" id="A0A194UMR6"/>
<dbReference type="Pfam" id="PF01565">
    <property type="entry name" value="FAD_binding_4"/>
    <property type="match status" value="1"/>
</dbReference>
<evidence type="ECO:0000256" key="5">
    <source>
        <dbReference type="SAM" id="SignalP"/>
    </source>
</evidence>
<dbReference type="EC" id="1.1.3.37" evidence="2"/>
<evidence type="ECO:0000256" key="1">
    <source>
        <dbReference type="ARBA" id="ARBA00005083"/>
    </source>
</evidence>
<dbReference type="Gene3D" id="1.10.45.10">
    <property type="entry name" value="Vanillyl-alcohol Oxidase, Chain A, domain 4"/>
    <property type="match status" value="1"/>
</dbReference>
<dbReference type="InterPro" id="IPR007173">
    <property type="entry name" value="ALO_C"/>
</dbReference>
<evidence type="ECO:0000256" key="2">
    <source>
        <dbReference type="ARBA" id="ARBA00013136"/>
    </source>
</evidence>
<dbReference type="InterPro" id="IPR010031">
    <property type="entry name" value="FAD_lactone_oxidase-like"/>
</dbReference>
<dbReference type="Gene3D" id="3.30.465.10">
    <property type="match status" value="1"/>
</dbReference>
<accession>A0A194UMR6</accession>
<evidence type="ECO:0000313" key="8">
    <source>
        <dbReference type="Proteomes" id="UP000078576"/>
    </source>
</evidence>
<keyword evidence="5" id="KW-0732">Signal</keyword>
<evidence type="ECO:0000256" key="4">
    <source>
        <dbReference type="ARBA" id="ARBA00033418"/>
    </source>
</evidence>
<dbReference type="Gene3D" id="3.30.70.2520">
    <property type="match status" value="1"/>
</dbReference>
<organism evidence="7 8">
    <name type="scientific">Cytospora mali</name>
    <name type="common">Apple Valsa canker fungus</name>
    <name type="synonym">Valsa mali</name>
    <dbReference type="NCBI Taxonomy" id="578113"/>
    <lineage>
        <taxon>Eukaryota</taxon>
        <taxon>Fungi</taxon>
        <taxon>Dikarya</taxon>
        <taxon>Ascomycota</taxon>
        <taxon>Pezizomycotina</taxon>
        <taxon>Sordariomycetes</taxon>
        <taxon>Sordariomycetidae</taxon>
        <taxon>Diaporthales</taxon>
        <taxon>Cytosporaceae</taxon>
        <taxon>Cytospora</taxon>
    </lineage>
</organism>
<dbReference type="InterPro" id="IPR016166">
    <property type="entry name" value="FAD-bd_PCMH"/>
</dbReference>
<evidence type="ECO:0000256" key="3">
    <source>
        <dbReference type="ARBA" id="ARBA00023002"/>
    </source>
</evidence>
<dbReference type="GO" id="GO:0016020">
    <property type="term" value="C:membrane"/>
    <property type="evidence" value="ECO:0007669"/>
    <property type="project" value="InterPro"/>
</dbReference>
<proteinExistence type="predicted"/>
<dbReference type="UniPathway" id="UPA00771">
    <property type="reaction ID" value="UER00766"/>
</dbReference>
<dbReference type="GO" id="GO:0003885">
    <property type="term" value="F:D-arabinono-1,4-lactone oxidase activity"/>
    <property type="evidence" value="ECO:0007669"/>
    <property type="project" value="UniProtKB-EC"/>
</dbReference>
<gene>
    <name evidence="7" type="ORF">VP1G_00322</name>
</gene>
<comment type="pathway">
    <text evidence="1">Cofactor biosynthesis; D-erythroascorbate biosynthesis; dehydro-D-arabinono-1,4-lactone from D-arabinose: step 2/2.</text>
</comment>
<keyword evidence="3" id="KW-0560">Oxidoreductase</keyword>
<dbReference type="Pfam" id="PF04030">
    <property type="entry name" value="ALO"/>
    <property type="match status" value="1"/>
</dbReference>
<feature type="chain" id="PRO_5008265664" description="D-arabinono-1,4-lactone oxidase" evidence="5">
    <location>
        <begin position="21"/>
        <end position="495"/>
    </location>
</feature>
<name>A0A194UMR6_CYTMA</name>
<dbReference type="SUPFAM" id="SSF56176">
    <property type="entry name" value="FAD-binding/transporter-associated domain-like"/>
    <property type="match status" value="1"/>
</dbReference>
<feature type="domain" description="FAD-binding PCMH-type" evidence="6">
    <location>
        <begin position="30"/>
        <end position="206"/>
    </location>
</feature>
<reference evidence="8" key="1">
    <citation type="submission" date="2014-12" db="EMBL/GenBank/DDBJ databases">
        <title>Genome Sequence of Valsa Canker Pathogens Uncovers a Specific Adaption of Colonization on Woody Bark.</title>
        <authorList>
            <person name="Yin Z."/>
            <person name="Liu H."/>
            <person name="Gao X."/>
            <person name="Li Z."/>
            <person name="Song N."/>
            <person name="Ke X."/>
            <person name="Dai Q."/>
            <person name="Wu Y."/>
            <person name="Sun Y."/>
            <person name="Xu J.-R."/>
            <person name="Kang Z.K."/>
            <person name="Wang L."/>
            <person name="Huang L."/>
        </authorList>
    </citation>
    <scope>NUCLEOTIDE SEQUENCE [LARGE SCALE GENOMIC DNA]</scope>
    <source>
        <strain evidence="8">SXYL134</strain>
    </source>
</reference>
<dbReference type="InterPro" id="IPR016171">
    <property type="entry name" value="Vanillyl_alc_oxidase_C-sub2"/>
</dbReference>
<keyword evidence="8" id="KW-1185">Reference proteome</keyword>
<feature type="signal peptide" evidence="5">
    <location>
        <begin position="1"/>
        <end position="20"/>
    </location>
</feature>
<dbReference type="OrthoDB" id="610608at2759"/>
<dbReference type="PANTHER" id="PTHR43762">
    <property type="entry name" value="L-GULONOLACTONE OXIDASE"/>
    <property type="match status" value="1"/>
</dbReference>
<dbReference type="Proteomes" id="UP000078576">
    <property type="component" value="Unassembled WGS sequence"/>
</dbReference>
<dbReference type="PIRSF" id="PIRSF000136">
    <property type="entry name" value="LGO_GLO"/>
    <property type="match status" value="1"/>
</dbReference>
<dbReference type="InterPro" id="IPR016167">
    <property type="entry name" value="FAD-bd_PCMH_sub1"/>
</dbReference>
<dbReference type="InterPro" id="IPR006094">
    <property type="entry name" value="Oxid_FAD_bind_N"/>
</dbReference>
<dbReference type="Gene3D" id="3.30.43.10">
    <property type="entry name" value="Uridine Diphospho-n-acetylenolpyruvylglucosamine Reductase, domain 2"/>
    <property type="match status" value="1"/>
</dbReference>
<dbReference type="PROSITE" id="PS51387">
    <property type="entry name" value="FAD_PCMH"/>
    <property type="match status" value="1"/>
</dbReference>
<evidence type="ECO:0000313" key="7">
    <source>
        <dbReference type="EMBL" id="KUI52946.1"/>
    </source>
</evidence>
<dbReference type="InterPro" id="IPR016169">
    <property type="entry name" value="FAD-bd_PCMH_sub2"/>
</dbReference>
<dbReference type="GO" id="GO:0005739">
    <property type="term" value="C:mitochondrion"/>
    <property type="evidence" value="ECO:0007669"/>
    <property type="project" value="TreeGrafter"/>
</dbReference>
<evidence type="ECO:0000259" key="6">
    <source>
        <dbReference type="PROSITE" id="PS51387"/>
    </source>
</evidence>
<protein>
    <recommendedName>
        <fullName evidence="2">D-arabinono-1,4-lactone oxidase</fullName>
        <ecNumber evidence="2">1.1.3.37</ecNumber>
    </recommendedName>
    <alternativeName>
        <fullName evidence="4">L-galactono-gamma-lactone oxidase</fullName>
    </alternativeName>
</protein>
<sequence>MRTLSSFIAQLLLAAPLVSAYRWYNWEFDITCEATSYFVPEDEHDLARFVRSHQSAQSMIKVVGNGHAFGNMTTCVDVHATNRTSHIVSLVKLKHLHVNPDNTATIGAGWDLVDVIPELRNHGLSLFNIGSERVQNFVGAFTTGTHGTGRGLGNIASQVVGFRVMDSSGEITVVNQTHNADLLPAFRISLGALGIITEVTYQAQPLKYLKRTTQVINTTSKNVEEIYSAIYDQYQEHVRVLVYGPHLSWNESTSNYTFQPQMIALWWEDTNVTDVHNCSADYCANDCGDCNRDYFCYDEVSDAISTPPAGVCQREFSTEFEHFIPVENFVKAATDYTTFELSQASLEKNYNNLYLLNMVRFVKEDDTWMSPVNKYNLGNDSSGVFAVLNVEWTMTYNNFDTLWFGHDLARQYIPKFGMQYNARPHWGKMSWFNETYAEFAYPHLHDFLDIQERMDPNCQFVNEFLVDHLGIHRCANAFNNTLVPSIASLKRRNSM</sequence>
<dbReference type="GO" id="GO:0071949">
    <property type="term" value="F:FAD binding"/>
    <property type="evidence" value="ECO:0007669"/>
    <property type="project" value="InterPro"/>
</dbReference>
<dbReference type="EMBL" id="KN714667">
    <property type="protein sequence ID" value="KUI52946.1"/>
    <property type="molecule type" value="Genomic_DNA"/>
</dbReference>
<dbReference type="PANTHER" id="PTHR43762:SF1">
    <property type="entry name" value="D-ARABINONO-1,4-LACTONE OXIDASE"/>
    <property type="match status" value="1"/>
</dbReference>
<dbReference type="InterPro" id="IPR036318">
    <property type="entry name" value="FAD-bd_PCMH-like_sf"/>
</dbReference>
<dbReference type="STRING" id="694573.A0A194UMR6"/>